<evidence type="ECO:0000313" key="13">
    <source>
        <dbReference type="EMBL" id="MBA5686099.1"/>
    </source>
</evidence>
<comment type="pathway">
    <text evidence="1 10">Amino-acid biosynthesis; L-histidine biosynthesis; L-histidine from 5-phospho-alpha-D-ribose 1-diphosphate: step 5/9.</text>
</comment>
<dbReference type="PIRSF" id="PIRSF000495">
    <property type="entry name" value="Amidotransf_hisH"/>
    <property type="match status" value="1"/>
</dbReference>
<evidence type="ECO:0000256" key="1">
    <source>
        <dbReference type="ARBA" id="ARBA00005091"/>
    </source>
</evidence>
<dbReference type="Pfam" id="PF00117">
    <property type="entry name" value="GATase"/>
    <property type="match status" value="1"/>
</dbReference>
<dbReference type="NCBIfam" id="TIGR01855">
    <property type="entry name" value="IMP_synth_hisH"/>
    <property type="match status" value="1"/>
</dbReference>
<dbReference type="GO" id="GO:0000105">
    <property type="term" value="P:L-histidine biosynthetic process"/>
    <property type="evidence" value="ECO:0007669"/>
    <property type="project" value="UniProtKB-UniRule"/>
</dbReference>
<organism evidence="13 14">
    <name type="scientific">Rugamonas apoptosis</name>
    <dbReference type="NCBI Taxonomy" id="2758570"/>
    <lineage>
        <taxon>Bacteria</taxon>
        <taxon>Pseudomonadati</taxon>
        <taxon>Pseudomonadota</taxon>
        <taxon>Betaproteobacteria</taxon>
        <taxon>Burkholderiales</taxon>
        <taxon>Oxalobacteraceae</taxon>
        <taxon>Telluria group</taxon>
        <taxon>Rugamonas</taxon>
    </lineage>
</organism>
<dbReference type="AlphaFoldDB" id="A0A7W2F6X4"/>
<evidence type="ECO:0000256" key="8">
    <source>
        <dbReference type="ARBA" id="ARBA00047838"/>
    </source>
</evidence>
<dbReference type="EC" id="3.5.1.2" evidence="10"/>
<comment type="subcellular location">
    <subcellularLocation>
        <location evidence="10">Cytoplasm</location>
    </subcellularLocation>
</comment>
<dbReference type="HAMAP" id="MF_00278">
    <property type="entry name" value="HisH"/>
    <property type="match status" value="1"/>
</dbReference>
<evidence type="ECO:0000256" key="11">
    <source>
        <dbReference type="PIRSR" id="PIRSR000495-1"/>
    </source>
</evidence>
<keyword evidence="10" id="KW-0963">Cytoplasm</keyword>
<keyword evidence="3 10" id="KW-0028">Amino-acid biosynthesis</keyword>
<comment type="catalytic activity">
    <reaction evidence="9 10">
        <text>L-glutamine + H2O = L-glutamate + NH4(+)</text>
        <dbReference type="Rhea" id="RHEA:15889"/>
        <dbReference type="ChEBI" id="CHEBI:15377"/>
        <dbReference type="ChEBI" id="CHEBI:28938"/>
        <dbReference type="ChEBI" id="CHEBI:29985"/>
        <dbReference type="ChEBI" id="CHEBI:58359"/>
        <dbReference type="EC" id="3.5.1.2"/>
    </reaction>
</comment>
<dbReference type="GO" id="GO:0016829">
    <property type="term" value="F:lyase activity"/>
    <property type="evidence" value="ECO:0007669"/>
    <property type="project" value="UniProtKB-KW"/>
</dbReference>
<sequence length="204" mass="22076">MQRVCILDYGSGNVKSVYNLFAALATDVVVSNEVADIEAASHIVLPGVGAFAAAMRRIHERLPLDVLERVVRQQGRPFLGICVGMQVLADVGHEFGETPGLGWIGGNVRRLEAGDLPLPHVGWNNIDVVRPSPLLAGLEQAPDFYYVHSFMFDVAQPGQVLATSDYGGTFCAAVGRDNVYGVQFHPEKSQRAGMRLAKNFLALS</sequence>
<evidence type="ECO:0000256" key="3">
    <source>
        <dbReference type="ARBA" id="ARBA00022605"/>
    </source>
</evidence>
<feature type="active site" evidence="10 11">
    <location>
        <position position="187"/>
    </location>
</feature>
<dbReference type="UniPathway" id="UPA00031">
    <property type="reaction ID" value="UER00010"/>
</dbReference>
<evidence type="ECO:0000256" key="9">
    <source>
        <dbReference type="ARBA" id="ARBA00049534"/>
    </source>
</evidence>
<keyword evidence="14" id="KW-1185">Reference proteome</keyword>
<keyword evidence="6 10" id="KW-0368">Histidine biosynthesis</keyword>
<evidence type="ECO:0000256" key="7">
    <source>
        <dbReference type="ARBA" id="ARBA00023239"/>
    </source>
</evidence>
<accession>A0A7W2F6X4</accession>
<evidence type="ECO:0000313" key="14">
    <source>
        <dbReference type="Proteomes" id="UP000573499"/>
    </source>
</evidence>
<dbReference type="InterPro" id="IPR029062">
    <property type="entry name" value="Class_I_gatase-like"/>
</dbReference>
<dbReference type="GO" id="GO:0000107">
    <property type="term" value="F:imidazoleglycerol-phosphate synthase activity"/>
    <property type="evidence" value="ECO:0007669"/>
    <property type="project" value="UniProtKB-UniRule"/>
</dbReference>
<dbReference type="CDD" id="cd01748">
    <property type="entry name" value="GATase1_IGP_Synthase"/>
    <property type="match status" value="1"/>
</dbReference>
<dbReference type="SUPFAM" id="SSF52317">
    <property type="entry name" value="Class I glutamine amidotransferase-like"/>
    <property type="match status" value="1"/>
</dbReference>
<evidence type="ECO:0000256" key="5">
    <source>
        <dbReference type="ARBA" id="ARBA00022962"/>
    </source>
</evidence>
<dbReference type="GO" id="GO:0005737">
    <property type="term" value="C:cytoplasm"/>
    <property type="evidence" value="ECO:0007669"/>
    <property type="project" value="UniProtKB-SubCell"/>
</dbReference>
<dbReference type="GO" id="GO:0004359">
    <property type="term" value="F:glutaminase activity"/>
    <property type="evidence" value="ECO:0007669"/>
    <property type="project" value="UniProtKB-EC"/>
</dbReference>
<dbReference type="Proteomes" id="UP000573499">
    <property type="component" value="Unassembled WGS sequence"/>
</dbReference>
<proteinExistence type="inferred from homology"/>
<dbReference type="PANTHER" id="PTHR42701:SF1">
    <property type="entry name" value="IMIDAZOLE GLYCEROL PHOSPHATE SYNTHASE SUBUNIT HISH"/>
    <property type="match status" value="1"/>
</dbReference>
<dbReference type="EMBL" id="JACEZU010000001">
    <property type="protein sequence ID" value="MBA5686099.1"/>
    <property type="molecule type" value="Genomic_DNA"/>
</dbReference>
<reference evidence="13 14" key="1">
    <citation type="submission" date="2020-07" db="EMBL/GenBank/DDBJ databases">
        <title>Novel species isolated from subtropical streams in China.</title>
        <authorList>
            <person name="Lu H."/>
        </authorList>
    </citation>
    <scope>NUCLEOTIDE SEQUENCE [LARGE SCALE GENOMIC DNA]</scope>
    <source>
        <strain evidence="13 14">LX47W</strain>
    </source>
</reference>
<comment type="function">
    <text evidence="10">IGPS catalyzes the conversion of PRFAR and glutamine to IGP, AICAR and glutamate. The HisH subunit catalyzes the hydrolysis of glutamine to glutamate and ammonia as part of the synthesis of IGP and AICAR. The resulting ammonia molecule is channeled to the active site of HisF.</text>
</comment>
<feature type="domain" description="Glutamine amidotransferase" evidence="12">
    <location>
        <begin position="6"/>
        <end position="201"/>
    </location>
</feature>
<evidence type="ECO:0000256" key="10">
    <source>
        <dbReference type="HAMAP-Rule" id="MF_00278"/>
    </source>
</evidence>
<dbReference type="InterPro" id="IPR010139">
    <property type="entry name" value="Imidazole-glycPsynth_HisH"/>
</dbReference>
<name>A0A7W2F6X4_9BURK</name>
<evidence type="ECO:0000256" key="2">
    <source>
        <dbReference type="ARBA" id="ARBA00011152"/>
    </source>
</evidence>
<comment type="caution">
    <text evidence="13">The sequence shown here is derived from an EMBL/GenBank/DDBJ whole genome shotgun (WGS) entry which is preliminary data.</text>
</comment>
<evidence type="ECO:0000256" key="6">
    <source>
        <dbReference type="ARBA" id="ARBA00023102"/>
    </source>
</evidence>
<protein>
    <recommendedName>
        <fullName evidence="10">Imidazole glycerol phosphate synthase subunit HisH</fullName>
        <ecNumber evidence="10">4.3.2.10</ecNumber>
    </recommendedName>
    <alternativeName>
        <fullName evidence="10">IGP synthase glutaminase subunit</fullName>
        <ecNumber evidence="10">3.5.1.2</ecNumber>
    </alternativeName>
    <alternativeName>
        <fullName evidence="10">IGP synthase subunit HisH</fullName>
    </alternativeName>
    <alternativeName>
        <fullName evidence="10">ImGP synthase subunit HisH</fullName>
        <shortName evidence="10">IGPS subunit HisH</shortName>
    </alternativeName>
</protein>
<evidence type="ECO:0000259" key="12">
    <source>
        <dbReference type="Pfam" id="PF00117"/>
    </source>
</evidence>
<keyword evidence="4 10" id="KW-0378">Hydrolase</keyword>
<keyword evidence="7 10" id="KW-0456">Lyase</keyword>
<feature type="active site" description="Nucleophile" evidence="10 11">
    <location>
        <position position="82"/>
    </location>
</feature>
<gene>
    <name evidence="10 13" type="primary">hisH</name>
    <name evidence="13" type="ORF">H3H39_03420</name>
</gene>
<evidence type="ECO:0000256" key="4">
    <source>
        <dbReference type="ARBA" id="ARBA00022801"/>
    </source>
</evidence>
<comment type="subunit">
    <text evidence="2 10">Heterodimer of HisH and HisF.</text>
</comment>
<keyword evidence="5 10" id="KW-0315">Glutamine amidotransferase</keyword>
<comment type="catalytic activity">
    <reaction evidence="8 10">
        <text>5-[(5-phospho-1-deoxy-D-ribulos-1-ylimino)methylamino]-1-(5-phospho-beta-D-ribosyl)imidazole-4-carboxamide + L-glutamine = D-erythro-1-(imidazol-4-yl)glycerol 3-phosphate + 5-amino-1-(5-phospho-beta-D-ribosyl)imidazole-4-carboxamide + L-glutamate + H(+)</text>
        <dbReference type="Rhea" id="RHEA:24793"/>
        <dbReference type="ChEBI" id="CHEBI:15378"/>
        <dbReference type="ChEBI" id="CHEBI:29985"/>
        <dbReference type="ChEBI" id="CHEBI:58278"/>
        <dbReference type="ChEBI" id="CHEBI:58359"/>
        <dbReference type="ChEBI" id="CHEBI:58475"/>
        <dbReference type="ChEBI" id="CHEBI:58525"/>
        <dbReference type="EC" id="4.3.2.10"/>
    </reaction>
</comment>
<dbReference type="PROSITE" id="PS51273">
    <property type="entry name" value="GATASE_TYPE_1"/>
    <property type="match status" value="1"/>
</dbReference>
<dbReference type="Gene3D" id="3.40.50.880">
    <property type="match status" value="1"/>
</dbReference>
<feature type="active site" evidence="10 11">
    <location>
        <position position="185"/>
    </location>
</feature>
<dbReference type="EC" id="4.3.2.10" evidence="10"/>
<dbReference type="InterPro" id="IPR017926">
    <property type="entry name" value="GATASE"/>
</dbReference>
<dbReference type="RefSeq" id="WP_182151847.1">
    <property type="nucleotide sequence ID" value="NZ_JACEZU010000001.1"/>
</dbReference>
<dbReference type="PANTHER" id="PTHR42701">
    <property type="entry name" value="IMIDAZOLE GLYCEROL PHOSPHATE SYNTHASE SUBUNIT HISH"/>
    <property type="match status" value="1"/>
</dbReference>